<dbReference type="EMBL" id="JALNTZ010000004">
    <property type="protein sequence ID" value="KAJ3654301.1"/>
    <property type="molecule type" value="Genomic_DNA"/>
</dbReference>
<comment type="caution">
    <text evidence="1">The sequence shown here is derived from an EMBL/GenBank/DDBJ whole genome shotgun (WGS) entry which is preliminary data.</text>
</comment>
<gene>
    <name evidence="1" type="ORF">Zmor_013497</name>
</gene>
<name>A0AA38IFL6_9CUCU</name>
<keyword evidence="2" id="KW-1185">Reference proteome</keyword>
<accession>A0AA38IFL6</accession>
<evidence type="ECO:0000313" key="2">
    <source>
        <dbReference type="Proteomes" id="UP001168821"/>
    </source>
</evidence>
<sequence>MNGDIFSTAERRALLSTGKRKHFPRVAYSNTVTVIQIFVVMRRSSNGQTDGNSKLSLEKLSQCLISPVASVKTGGIKTAHNISCAKTRSSTSVRNVLRYLRNVREIADVVGIPKSRTKKTRRRVSLLGCDSRCKNAAN</sequence>
<proteinExistence type="predicted"/>
<dbReference type="AlphaFoldDB" id="A0AA38IFL6"/>
<protein>
    <submittedName>
        <fullName evidence="1">Uncharacterized protein</fullName>
    </submittedName>
</protein>
<reference evidence="1" key="1">
    <citation type="journal article" date="2023" name="G3 (Bethesda)">
        <title>Whole genome assemblies of Zophobas morio and Tenebrio molitor.</title>
        <authorList>
            <person name="Kaur S."/>
            <person name="Stinson S.A."/>
            <person name="diCenzo G.C."/>
        </authorList>
    </citation>
    <scope>NUCLEOTIDE SEQUENCE</scope>
    <source>
        <strain evidence="1">QUZm001</strain>
    </source>
</reference>
<dbReference type="Proteomes" id="UP001168821">
    <property type="component" value="Unassembled WGS sequence"/>
</dbReference>
<evidence type="ECO:0000313" key="1">
    <source>
        <dbReference type="EMBL" id="KAJ3654301.1"/>
    </source>
</evidence>
<organism evidence="1 2">
    <name type="scientific">Zophobas morio</name>
    <dbReference type="NCBI Taxonomy" id="2755281"/>
    <lineage>
        <taxon>Eukaryota</taxon>
        <taxon>Metazoa</taxon>
        <taxon>Ecdysozoa</taxon>
        <taxon>Arthropoda</taxon>
        <taxon>Hexapoda</taxon>
        <taxon>Insecta</taxon>
        <taxon>Pterygota</taxon>
        <taxon>Neoptera</taxon>
        <taxon>Endopterygota</taxon>
        <taxon>Coleoptera</taxon>
        <taxon>Polyphaga</taxon>
        <taxon>Cucujiformia</taxon>
        <taxon>Tenebrionidae</taxon>
        <taxon>Zophobas</taxon>
    </lineage>
</organism>